<name>A0AAD5XGJ4_9FUNG</name>
<keyword evidence="4" id="KW-1185">Reference proteome</keyword>
<feature type="compositionally biased region" description="Acidic residues" evidence="2">
    <location>
        <begin position="113"/>
        <end position="124"/>
    </location>
</feature>
<evidence type="ECO:0000256" key="2">
    <source>
        <dbReference type="SAM" id="MobiDB-lite"/>
    </source>
</evidence>
<protein>
    <submittedName>
        <fullName evidence="3">Uncharacterized protein</fullName>
    </submittedName>
</protein>
<gene>
    <name evidence="3" type="ORF">HK100_000927</name>
</gene>
<feature type="region of interest" description="Disordered" evidence="2">
    <location>
        <begin position="226"/>
        <end position="245"/>
    </location>
</feature>
<dbReference type="EMBL" id="JADGJH010001196">
    <property type="protein sequence ID" value="KAJ3116920.1"/>
    <property type="molecule type" value="Genomic_DNA"/>
</dbReference>
<reference evidence="3" key="1">
    <citation type="submission" date="2020-05" db="EMBL/GenBank/DDBJ databases">
        <title>Phylogenomic resolution of chytrid fungi.</title>
        <authorList>
            <person name="Stajich J.E."/>
            <person name="Amses K."/>
            <person name="Simmons R."/>
            <person name="Seto K."/>
            <person name="Myers J."/>
            <person name="Bonds A."/>
            <person name="Quandt C.A."/>
            <person name="Barry K."/>
            <person name="Liu P."/>
            <person name="Grigoriev I."/>
            <person name="Longcore J.E."/>
            <person name="James T.Y."/>
        </authorList>
    </citation>
    <scope>NUCLEOTIDE SEQUENCE</scope>
    <source>
        <strain evidence="3">JEL0513</strain>
    </source>
</reference>
<comment type="caution">
    <text evidence="3">The sequence shown here is derived from an EMBL/GenBank/DDBJ whole genome shotgun (WGS) entry which is preliminary data.</text>
</comment>
<evidence type="ECO:0000256" key="1">
    <source>
        <dbReference type="SAM" id="Coils"/>
    </source>
</evidence>
<feature type="compositionally biased region" description="Gly residues" evidence="2">
    <location>
        <begin position="226"/>
        <end position="237"/>
    </location>
</feature>
<organism evidence="3 4">
    <name type="scientific">Physocladia obscura</name>
    <dbReference type="NCBI Taxonomy" id="109957"/>
    <lineage>
        <taxon>Eukaryota</taxon>
        <taxon>Fungi</taxon>
        <taxon>Fungi incertae sedis</taxon>
        <taxon>Chytridiomycota</taxon>
        <taxon>Chytridiomycota incertae sedis</taxon>
        <taxon>Chytridiomycetes</taxon>
        <taxon>Chytridiales</taxon>
        <taxon>Chytriomycetaceae</taxon>
        <taxon>Physocladia</taxon>
    </lineage>
</organism>
<evidence type="ECO:0000313" key="3">
    <source>
        <dbReference type="EMBL" id="KAJ3116920.1"/>
    </source>
</evidence>
<feature type="coiled-coil region" evidence="1">
    <location>
        <begin position="35"/>
        <end position="72"/>
    </location>
</feature>
<sequence>MSQQTIELADAVDNSDDVQMLTEMHQLLAVQRQHLKVREAHMDMMKDAIKDLEQKRDELDDLRLKVSHAIERNDINEVNDLHERVSILQSSQSRYEEMLQTSEEFAQFQQEELDDEYNEAEEEENNKNNKASISQSTASLTTFIEKNLSSLMQEILAIDPSTESSTEASDAVKEGRDAVLAQVLGMQKMLDSEFLGPATAEFDDLDRRQMQLDEFRRRLEVVEGSHGGVRRGSGDIGCCGKKELE</sequence>
<feature type="region of interest" description="Disordered" evidence="2">
    <location>
        <begin position="113"/>
        <end position="133"/>
    </location>
</feature>
<dbReference type="AlphaFoldDB" id="A0AAD5XGJ4"/>
<evidence type="ECO:0000313" key="4">
    <source>
        <dbReference type="Proteomes" id="UP001211907"/>
    </source>
</evidence>
<accession>A0AAD5XGJ4</accession>
<proteinExistence type="predicted"/>
<dbReference type="Proteomes" id="UP001211907">
    <property type="component" value="Unassembled WGS sequence"/>
</dbReference>
<keyword evidence="1" id="KW-0175">Coiled coil</keyword>